<evidence type="ECO:0000313" key="2">
    <source>
        <dbReference type="EMBL" id="AYJ34524.1"/>
    </source>
</evidence>
<keyword evidence="1" id="KW-0472">Membrane</keyword>
<gene>
    <name evidence="2" type="ORF">LPA65_01450</name>
</gene>
<accession>A0AAN1PYW3</accession>
<dbReference type="Proteomes" id="UP000281644">
    <property type="component" value="Chromosome"/>
</dbReference>
<feature type="transmembrane region" description="Helical" evidence="1">
    <location>
        <begin position="6"/>
        <end position="22"/>
    </location>
</feature>
<feature type="transmembrane region" description="Helical" evidence="1">
    <location>
        <begin position="51"/>
        <end position="69"/>
    </location>
</feature>
<sequence>MIERVGLIVIILIFIGSYLYATRRMAKLQKDYHNDERWQYLKLRAGAVTKTYYEALIIIIAILMILSLWTPTPMLVPLDRMLGIGALVIIGGPIIEFCAITRFDRTM</sequence>
<protein>
    <submittedName>
        <fullName evidence="2">Uncharacterized protein</fullName>
    </submittedName>
</protein>
<proteinExistence type="predicted"/>
<feature type="transmembrane region" description="Helical" evidence="1">
    <location>
        <begin position="81"/>
        <end position="100"/>
    </location>
</feature>
<keyword evidence="1" id="KW-0812">Transmembrane</keyword>
<evidence type="ECO:0000256" key="1">
    <source>
        <dbReference type="SAM" id="Phobius"/>
    </source>
</evidence>
<dbReference type="EMBL" id="CP032751">
    <property type="protein sequence ID" value="AYJ34524.1"/>
    <property type="molecule type" value="Genomic_DNA"/>
</dbReference>
<evidence type="ECO:0000313" key="3">
    <source>
        <dbReference type="Proteomes" id="UP000281644"/>
    </source>
</evidence>
<dbReference type="RefSeq" id="WP_054397318.1">
    <property type="nucleotide sequence ID" value="NZ_JAEQMM010000003.1"/>
</dbReference>
<dbReference type="AlphaFoldDB" id="A0AAN1PYW3"/>
<reference evidence="2 3" key="1">
    <citation type="submission" date="2018-10" db="EMBL/GenBank/DDBJ databases">
        <title>Genome sequencing of Lactobacillus species.</title>
        <authorList>
            <person name="Baek C."/>
            <person name="Yi H."/>
        </authorList>
    </citation>
    <scope>NUCLEOTIDE SEQUENCE [LARGE SCALE GENOMIC DNA]</scope>
    <source>
        <strain evidence="2 3">DSM 16365</strain>
    </source>
</reference>
<name>A0AAN1PYW3_9LACO</name>
<organism evidence="2 3">
    <name type="scientific">Lactiplantibacillus argentoratensis</name>
    <dbReference type="NCBI Taxonomy" id="271881"/>
    <lineage>
        <taxon>Bacteria</taxon>
        <taxon>Bacillati</taxon>
        <taxon>Bacillota</taxon>
        <taxon>Bacilli</taxon>
        <taxon>Lactobacillales</taxon>
        <taxon>Lactobacillaceae</taxon>
        <taxon>Lactiplantibacillus</taxon>
    </lineage>
</organism>
<dbReference type="KEGG" id="larg:LPA65_01450"/>
<keyword evidence="1" id="KW-1133">Transmembrane helix</keyword>